<dbReference type="HAMAP" id="MF_00434">
    <property type="entry name" value="Pterin_4_alpha"/>
    <property type="match status" value="1"/>
</dbReference>
<dbReference type="InterPro" id="IPR050376">
    <property type="entry name" value="Pterin-4-alpha-carb_dehyd"/>
</dbReference>
<comment type="catalytic activity">
    <reaction evidence="1">
        <text>(4aS,6R)-4a-hydroxy-L-erythro-5,6,7,8-tetrahydrobiopterin = (6R)-L-erythro-6,7-dihydrobiopterin + H2O</text>
        <dbReference type="Rhea" id="RHEA:11920"/>
        <dbReference type="ChEBI" id="CHEBI:15377"/>
        <dbReference type="ChEBI" id="CHEBI:15642"/>
        <dbReference type="ChEBI" id="CHEBI:43120"/>
        <dbReference type="EC" id="4.2.1.96"/>
    </reaction>
</comment>
<evidence type="ECO:0000256" key="2">
    <source>
        <dbReference type="ARBA" id="ARBA00006472"/>
    </source>
</evidence>
<comment type="similarity">
    <text evidence="2">Belongs to the pterin-4-alpha-carbinolamine dehydratase family.</text>
</comment>
<evidence type="ECO:0000256" key="1">
    <source>
        <dbReference type="ARBA" id="ARBA00001554"/>
    </source>
</evidence>
<keyword evidence="4" id="KW-0456">Lyase</keyword>
<dbReference type="InterPro" id="IPR001533">
    <property type="entry name" value="Pterin_deHydtase"/>
</dbReference>
<evidence type="ECO:0000256" key="3">
    <source>
        <dbReference type="ARBA" id="ARBA00013252"/>
    </source>
</evidence>
<dbReference type="PANTHER" id="PTHR42805:SF1">
    <property type="entry name" value="PTERIN-4-ALPHA-CARBINOLAMINE DEHYDRATASE-RELATED"/>
    <property type="match status" value="1"/>
</dbReference>
<dbReference type="Pfam" id="PF01329">
    <property type="entry name" value="Pterin_4a"/>
    <property type="match status" value="1"/>
</dbReference>
<dbReference type="GO" id="GO:0008124">
    <property type="term" value="F:4-alpha-hydroxytetrahydrobiopterin dehydratase activity"/>
    <property type="evidence" value="ECO:0007669"/>
    <property type="project" value="UniProtKB-EC"/>
</dbReference>
<organism evidence="5">
    <name type="scientific">marine metagenome</name>
    <dbReference type="NCBI Taxonomy" id="408172"/>
    <lineage>
        <taxon>unclassified sequences</taxon>
        <taxon>metagenomes</taxon>
        <taxon>ecological metagenomes</taxon>
    </lineage>
</organism>
<dbReference type="GO" id="GO:0006729">
    <property type="term" value="P:tetrahydrobiopterin biosynthetic process"/>
    <property type="evidence" value="ECO:0007669"/>
    <property type="project" value="InterPro"/>
</dbReference>
<proteinExistence type="inferred from homology"/>
<evidence type="ECO:0000313" key="5">
    <source>
        <dbReference type="EMBL" id="SUZ65541.1"/>
    </source>
</evidence>
<evidence type="ECO:0000256" key="4">
    <source>
        <dbReference type="ARBA" id="ARBA00023239"/>
    </source>
</evidence>
<dbReference type="SUPFAM" id="SSF55248">
    <property type="entry name" value="PCD-like"/>
    <property type="match status" value="1"/>
</dbReference>
<dbReference type="Gene3D" id="3.30.1360.20">
    <property type="entry name" value="Transcriptional coactivator/pterin dehydratase"/>
    <property type="match status" value="1"/>
</dbReference>
<dbReference type="EMBL" id="UINC01000961">
    <property type="protein sequence ID" value="SUZ65541.1"/>
    <property type="molecule type" value="Genomic_DNA"/>
</dbReference>
<accession>A0A381PEV9</accession>
<name>A0A381PEV9_9ZZZZ</name>
<reference evidence="5" key="1">
    <citation type="submission" date="2018-05" db="EMBL/GenBank/DDBJ databases">
        <authorList>
            <person name="Lanie J.A."/>
            <person name="Ng W.-L."/>
            <person name="Kazmierczak K.M."/>
            <person name="Andrzejewski T.M."/>
            <person name="Davidsen T.M."/>
            <person name="Wayne K.J."/>
            <person name="Tettelin H."/>
            <person name="Glass J.I."/>
            <person name="Rusch D."/>
            <person name="Podicherti R."/>
            <person name="Tsui H.-C.T."/>
            <person name="Winkler M.E."/>
        </authorList>
    </citation>
    <scope>NUCLEOTIDE SEQUENCE</scope>
</reference>
<protein>
    <recommendedName>
        <fullName evidence="3">4a-hydroxytetrahydrobiopterin dehydratase</fullName>
        <ecNumber evidence="3">4.2.1.96</ecNumber>
    </recommendedName>
</protein>
<dbReference type="InterPro" id="IPR036428">
    <property type="entry name" value="PCD_sf"/>
</dbReference>
<dbReference type="PANTHER" id="PTHR42805">
    <property type="entry name" value="PTERIN-4-ALPHA-CARBINOLAMINE DEHYDRATASE-RELATED"/>
    <property type="match status" value="1"/>
</dbReference>
<dbReference type="EC" id="4.2.1.96" evidence="3"/>
<gene>
    <name evidence="5" type="ORF">METZ01_LOCUS18395</name>
</gene>
<dbReference type="CDD" id="cd00913">
    <property type="entry name" value="PCD_DCoH_subfamily_a"/>
    <property type="match status" value="1"/>
</dbReference>
<dbReference type="NCBIfam" id="NF002016">
    <property type="entry name" value="PRK00823.1-1"/>
    <property type="match status" value="1"/>
</dbReference>
<dbReference type="AlphaFoldDB" id="A0A381PEV9"/>
<sequence>MSALYEKHCETCQLGAPVVTEEQANELLLSVPAWKREFHDGVEKLKREFHFVDFKDALNFTYKIATLSEQENHHPSILTEWGKVTVCWWTHKINGLHLNDYIMAAKTDMIVKLPIKS</sequence>